<protein>
    <recommendedName>
        <fullName evidence="4">AAA+ ATPase domain-containing protein</fullName>
    </recommendedName>
</protein>
<comment type="caution">
    <text evidence="6">The sequence shown here is derived from an EMBL/GenBank/DDBJ whole genome shotgun (WGS) entry which is preliminary data.</text>
</comment>
<dbReference type="PANTHER" id="PTHR30050:SF4">
    <property type="entry name" value="ATP-BINDING PROTEIN RV3427C IN INSERTION SEQUENCE-RELATED"/>
    <property type="match status" value="1"/>
</dbReference>
<reference evidence="6" key="2">
    <citation type="journal article" date="2018" name="BMC Genomics">
        <title>Whole genome sequencing and function prediction of 133 gut anaerobes isolated from chicken caecum in pure cultures.</title>
        <authorList>
            <person name="Medvecky M."/>
            <person name="Cejkova D."/>
            <person name="Polansky O."/>
            <person name="Karasova D."/>
            <person name="Kubasova T."/>
            <person name="Cizek A."/>
            <person name="Rychlik I."/>
        </authorList>
    </citation>
    <scope>NUCLEOTIDE SEQUENCE</scope>
    <source>
        <strain evidence="6">An149</strain>
    </source>
</reference>
<name>A0A1Y4EFE9_9FIRM</name>
<evidence type="ECO:0000313" key="7">
    <source>
        <dbReference type="EMBL" id="OUQ06362.1"/>
    </source>
</evidence>
<dbReference type="NCBIfam" id="NF038214">
    <property type="entry name" value="IS21_help_AAA"/>
    <property type="match status" value="1"/>
</dbReference>
<dbReference type="EMBL" id="NFLB01000003">
    <property type="protein sequence ID" value="OUQ05960.1"/>
    <property type="molecule type" value="Genomic_DNA"/>
</dbReference>
<dbReference type="EMBL" id="NFLB01000001">
    <property type="protein sequence ID" value="OUQ06362.1"/>
    <property type="molecule type" value="Genomic_DNA"/>
</dbReference>
<dbReference type="InterPro" id="IPR002611">
    <property type="entry name" value="IstB_ATP-bd"/>
</dbReference>
<proteinExistence type="inferred from homology"/>
<reference evidence="8" key="1">
    <citation type="submission" date="2017-04" db="EMBL/GenBank/DDBJ databases">
        <title>Function of individual gut microbiota members based on whole genome sequencing of pure cultures obtained from chicken caecum.</title>
        <authorList>
            <person name="Medvecky M."/>
            <person name="Cejkova D."/>
            <person name="Polansky O."/>
            <person name="Karasova D."/>
            <person name="Kubasova T."/>
            <person name="Cizek A."/>
            <person name="Rychlik I."/>
        </authorList>
    </citation>
    <scope>NUCLEOTIDE SEQUENCE [LARGE SCALE GENOMIC DNA]</scope>
    <source>
        <strain evidence="8">An149</strain>
    </source>
</reference>
<dbReference type="Pfam" id="PF01695">
    <property type="entry name" value="IstB_IS21"/>
    <property type="match status" value="1"/>
</dbReference>
<dbReference type="PANTHER" id="PTHR30050">
    <property type="entry name" value="CHROMOSOMAL REPLICATION INITIATOR PROTEIN DNAA"/>
    <property type="match status" value="1"/>
</dbReference>
<dbReference type="Gene3D" id="3.40.50.300">
    <property type="entry name" value="P-loop containing nucleotide triphosphate hydrolases"/>
    <property type="match status" value="1"/>
</dbReference>
<evidence type="ECO:0000256" key="2">
    <source>
        <dbReference type="ARBA" id="ARBA00022741"/>
    </source>
</evidence>
<dbReference type="SMART" id="SM00382">
    <property type="entry name" value="AAA"/>
    <property type="match status" value="1"/>
</dbReference>
<evidence type="ECO:0000256" key="1">
    <source>
        <dbReference type="ARBA" id="ARBA00008059"/>
    </source>
</evidence>
<evidence type="ECO:0000256" key="3">
    <source>
        <dbReference type="ARBA" id="ARBA00022840"/>
    </source>
</evidence>
<sequence>MTMTNDVLEQLNYLKLKSAYSYLNSLVMNNEIAEKELHVMHKILNKEVIAKEENNRLYNVKVAAFPFLRKVDDYDFNFQPGIKEEKIRSIIESDFYENATNIVFVGNPGTGKTHLAIAIAYTVAIRRNSVYFIKFNKLINILRQAHNEGTLERKLRLFYKYKLLVIDEVGFNEISPLEAKLFFQLIDLRYTKRSTIFTSNISFDKWPQILGNDEMITKAILDRILHYSYLFNINGPSYRIKDKLNPKKIENT</sequence>
<dbReference type="Proteomes" id="UP000196258">
    <property type="component" value="Unassembled WGS sequence"/>
</dbReference>
<evidence type="ECO:0000259" key="4">
    <source>
        <dbReference type="SMART" id="SM00382"/>
    </source>
</evidence>
<dbReference type="RefSeq" id="WP_087253521.1">
    <property type="nucleotide sequence ID" value="NZ_JBKTBZ010000004.1"/>
</dbReference>
<dbReference type="InterPro" id="IPR028350">
    <property type="entry name" value="DNAC/IstB-like"/>
</dbReference>
<evidence type="ECO:0000313" key="8">
    <source>
        <dbReference type="Proteomes" id="UP000196258"/>
    </source>
</evidence>
<accession>A0A1Y4EFE9</accession>
<dbReference type="InterPro" id="IPR027417">
    <property type="entry name" value="P-loop_NTPase"/>
</dbReference>
<dbReference type="EMBL" id="NFLB01000023">
    <property type="protein sequence ID" value="OUQ03107.1"/>
    <property type="molecule type" value="Genomic_DNA"/>
</dbReference>
<dbReference type="CDD" id="cd00009">
    <property type="entry name" value="AAA"/>
    <property type="match status" value="1"/>
</dbReference>
<keyword evidence="3" id="KW-0067">ATP-binding</keyword>
<evidence type="ECO:0000313" key="6">
    <source>
        <dbReference type="EMBL" id="OUQ05960.1"/>
    </source>
</evidence>
<dbReference type="PIRSF" id="PIRSF003073">
    <property type="entry name" value="DNAC_TnpB_IstB"/>
    <property type="match status" value="1"/>
</dbReference>
<dbReference type="AlphaFoldDB" id="A0A1Y4EFE9"/>
<dbReference type="InterPro" id="IPR047661">
    <property type="entry name" value="IstB"/>
</dbReference>
<keyword evidence="2" id="KW-0547">Nucleotide-binding</keyword>
<dbReference type="GO" id="GO:0005524">
    <property type="term" value="F:ATP binding"/>
    <property type="evidence" value="ECO:0007669"/>
    <property type="project" value="UniProtKB-KW"/>
</dbReference>
<dbReference type="GO" id="GO:0006260">
    <property type="term" value="P:DNA replication"/>
    <property type="evidence" value="ECO:0007669"/>
    <property type="project" value="TreeGrafter"/>
</dbReference>
<feature type="domain" description="AAA+ ATPase" evidence="4">
    <location>
        <begin position="98"/>
        <end position="231"/>
    </location>
</feature>
<comment type="similarity">
    <text evidence="1">Belongs to the IS21/IS1162 putative ATP-binding protein family.</text>
</comment>
<evidence type="ECO:0000313" key="5">
    <source>
        <dbReference type="EMBL" id="OUQ03107.1"/>
    </source>
</evidence>
<dbReference type="InterPro" id="IPR003593">
    <property type="entry name" value="AAA+_ATPase"/>
</dbReference>
<dbReference type="SUPFAM" id="SSF52540">
    <property type="entry name" value="P-loop containing nucleoside triphosphate hydrolases"/>
    <property type="match status" value="1"/>
</dbReference>
<gene>
    <name evidence="7" type="ORF">B5E91_00085</name>
    <name evidence="6" type="ORF">B5E91_03900</name>
    <name evidence="5" type="ORF">B5E91_13085</name>
</gene>
<organism evidence="6 8">
    <name type="scientific">Thomasclavelia spiroformis</name>
    <dbReference type="NCBI Taxonomy" id="29348"/>
    <lineage>
        <taxon>Bacteria</taxon>
        <taxon>Bacillati</taxon>
        <taxon>Bacillota</taxon>
        <taxon>Erysipelotrichia</taxon>
        <taxon>Erysipelotrichales</taxon>
        <taxon>Coprobacillaceae</taxon>
        <taxon>Thomasclavelia</taxon>
    </lineage>
</organism>